<dbReference type="EMBL" id="AZFA01000025">
    <property type="protein sequence ID" value="KRL65871.1"/>
    <property type="molecule type" value="Genomic_DNA"/>
</dbReference>
<feature type="transmembrane region" description="Helical" evidence="1">
    <location>
        <begin position="302"/>
        <end position="322"/>
    </location>
</feature>
<dbReference type="STRING" id="1423815.FC27_GL001240"/>
<gene>
    <name evidence="4" type="ORF">FC27_GL001240</name>
</gene>
<sequence length="327" mass="36209">MNFKKVLLVFATIVLSIITAGMELETVKADIQNVSVTPLVEGTDSADRFEISAEPNSVKALKLSVTNFGLQPVEIKVKPTNATTSPSGEIGFDDSVAVGNYGLKYAFSSMTEAQSLRLKKNQTKDLTFKVKLPSQQLSGTVIGGFDVYDTHHPNDGHSGVGVYFKTNKSETSNQPLKFHGITPVVHGEQPYLNVDLANYNSKILKDSTVQIKIKKNNWYNKLGLSNDYQVQDMDFKTIAPNSKVPIEFDLKQTPVIPGRYLVEGSIKRSGQVWHFKENVKVSSVAANLVNQASKNLIYDKTGLYVTIIGILSMIIILIFWGISYQRR</sequence>
<dbReference type="Proteomes" id="UP000051647">
    <property type="component" value="Unassembled WGS sequence"/>
</dbReference>
<keyword evidence="1" id="KW-0472">Membrane</keyword>
<evidence type="ECO:0000313" key="5">
    <source>
        <dbReference type="Proteomes" id="UP000051647"/>
    </source>
</evidence>
<organism evidence="4 5">
    <name type="scientific">Companilactobacillus versmoldensis DSM 14857 = KCTC 3814</name>
    <dbReference type="NCBI Taxonomy" id="1423815"/>
    <lineage>
        <taxon>Bacteria</taxon>
        <taxon>Bacillati</taxon>
        <taxon>Bacillota</taxon>
        <taxon>Bacilli</taxon>
        <taxon>Lactobacillales</taxon>
        <taxon>Lactobacillaceae</taxon>
        <taxon>Companilactobacillus</taxon>
    </lineage>
</organism>
<dbReference type="RefSeq" id="WP_010624425.1">
    <property type="nucleotide sequence ID" value="NZ_AZFA01000025.1"/>
</dbReference>
<keyword evidence="5" id="KW-1185">Reference proteome</keyword>
<proteinExistence type="predicted"/>
<dbReference type="eggNOG" id="COG4072">
    <property type="taxonomic scope" value="Bacteria"/>
</dbReference>
<dbReference type="Pfam" id="PF06030">
    <property type="entry name" value="WxLIP_PGBD"/>
    <property type="match status" value="1"/>
</dbReference>
<dbReference type="AlphaFoldDB" id="A0A0R1S9Z4"/>
<dbReference type="Pfam" id="PF11797">
    <property type="entry name" value="WxLIP_HBD"/>
    <property type="match status" value="1"/>
</dbReference>
<feature type="domain" description="WxL Interacting Protein host binding" evidence="3">
    <location>
        <begin position="160"/>
        <end position="291"/>
    </location>
</feature>
<evidence type="ECO:0000313" key="4">
    <source>
        <dbReference type="EMBL" id="KRL65871.1"/>
    </source>
</evidence>
<evidence type="ECO:0000259" key="3">
    <source>
        <dbReference type="Pfam" id="PF11797"/>
    </source>
</evidence>
<evidence type="ECO:0000259" key="2">
    <source>
        <dbReference type="Pfam" id="PF06030"/>
    </source>
</evidence>
<keyword evidence="1" id="KW-1133">Transmembrane helix</keyword>
<reference evidence="4 5" key="1">
    <citation type="journal article" date="2015" name="Genome Announc.">
        <title>Expanding the biotechnology potential of lactobacilli through comparative genomics of 213 strains and associated genera.</title>
        <authorList>
            <person name="Sun Z."/>
            <person name="Harris H.M."/>
            <person name="McCann A."/>
            <person name="Guo C."/>
            <person name="Argimon S."/>
            <person name="Zhang W."/>
            <person name="Yang X."/>
            <person name="Jeffery I.B."/>
            <person name="Cooney J.C."/>
            <person name="Kagawa T.F."/>
            <person name="Liu W."/>
            <person name="Song Y."/>
            <person name="Salvetti E."/>
            <person name="Wrobel A."/>
            <person name="Rasinkangas P."/>
            <person name="Parkhill J."/>
            <person name="Rea M.C."/>
            <person name="O'Sullivan O."/>
            <person name="Ritari J."/>
            <person name="Douillard F.P."/>
            <person name="Paul Ross R."/>
            <person name="Yang R."/>
            <person name="Briner A.E."/>
            <person name="Felis G.E."/>
            <person name="de Vos W.M."/>
            <person name="Barrangou R."/>
            <person name="Klaenhammer T.R."/>
            <person name="Caufield P.W."/>
            <person name="Cui Y."/>
            <person name="Zhang H."/>
            <person name="O'Toole P.W."/>
        </authorList>
    </citation>
    <scope>NUCLEOTIDE SEQUENCE [LARGE SCALE GENOMIC DNA]</scope>
    <source>
        <strain evidence="4 5">DSM 14857</strain>
    </source>
</reference>
<dbReference type="OrthoDB" id="2268253at2"/>
<name>A0A0R1S9Z4_9LACO</name>
<keyword evidence="1" id="KW-0812">Transmembrane</keyword>
<accession>A0A0R1S9Z4</accession>
<feature type="domain" description="WxL Interacting Protein peptidoglycan binding" evidence="2">
    <location>
        <begin position="45"/>
        <end position="147"/>
    </location>
</feature>
<dbReference type="PATRIC" id="fig|1423815.3.peg.1271"/>
<evidence type="ECO:0000256" key="1">
    <source>
        <dbReference type="SAM" id="Phobius"/>
    </source>
</evidence>
<dbReference type="InterPro" id="IPR021759">
    <property type="entry name" value="WxLIP_HBD"/>
</dbReference>
<comment type="caution">
    <text evidence="4">The sequence shown here is derived from an EMBL/GenBank/DDBJ whole genome shotgun (WGS) entry which is preliminary data.</text>
</comment>
<dbReference type="InterPro" id="IPR010317">
    <property type="entry name" value="WxLIP_PGBD"/>
</dbReference>
<protein>
    <submittedName>
        <fullName evidence="4">Cell surface protein</fullName>
    </submittedName>
</protein>